<reference evidence="2 3" key="1">
    <citation type="journal article" date="2015" name="Int. J. Syst. Evol. Microbiol.">
        <title>Sporolactobacillus shoreae sp. nov. and Sporolactobacillus spathodeae sp. nov., two spore-forming lactic acid bacteria isolated from tree barks in Thailand.</title>
        <authorList>
            <person name="Thamacharoensuk T."/>
            <person name="Kitahara M."/>
            <person name="Ohkuma M."/>
            <person name="Thongchul N."/>
            <person name="Tanasupawat S."/>
        </authorList>
    </citation>
    <scope>NUCLEOTIDE SEQUENCE [LARGE SCALE GENOMIC DNA]</scope>
    <source>
        <strain evidence="2 3">BK92</strain>
    </source>
</reference>
<feature type="transmembrane region" description="Helical" evidence="1">
    <location>
        <begin position="7"/>
        <end position="30"/>
    </location>
</feature>
<evidence type="ECO:0000313" key="2">
    <source>
        <dbReference type="EMBL" id="TGA97967.1"/>
    </source>
</evidence>
<name>A0A4Z0GP23_9BACL</name>
<evidence type="ECO:0000313" key="3">
    <source>
        <dbReference type="Proteomes" id="UP000298347"/>
    </source>
</evidence>
<keyword evidence="1" id="KW-1133">Transmembrane helix</keyword>
<comment type="caution">
    <text evidence="2">The sequence shown here is derived from an EMBL/GenBank/DDBJ whole genome shotgun (WGS) entry which is preliminary data.</text>
</comment>
<dbReference type="AlphaFoldDB" id="A0A4Z0GP23"/>
<sequence length="150" mass="16842">MDRLNKTVWICVIAVLAIVGCILILEHYILAPPVWIGFSPDHAWEAKMYQTREGSAQVYDGNIHWRGSESDAKKVIVTQIQCWKNGQIVVDGKDKERISPALGFGGIDKPKDSDHLKTVIYWTVNGKPHSAVIQLKEQSGLQYKLSSAFH</sequence>
<dbReference type="Pfam" id="PF16302">
    <property type="entry name" value="DUF4944"/>
    <property type="match status" value="1"/>
</dbReference>
<dbReference type="RefSeq" id="WP_135348631.1">
    <property type="nucleotide sequence ID" value="NZ_SRJD01000010.1"/>
</dbReference>
<dbReference type="Proteomes" id="UP000298347">
    <property type="component" value="Unassembled WGS sequence"/>
</dbReference>
<keyword evidence="3" id="KW-1185">Reference proteome</keyword>
<accession>A0A4Z0GP23</accession>
<gene>
    <name evidence="2" type="ORF">E4665_09875</name>
</gene>
<dbReference type="InterPro" id="IPR032545">
    <property type="entry name" value="DUF4944"/>
</dbReference>
<dbReference type="PROSITE" id="PS51257">
    <property type="entry name" value="PROKAR_LIPOPROTEIN"/>
    <property type="match status" value="1"/>
</dbReference>
<evidence type="ECO:0000256" key="1">
    <source>
        <dbReference type="SAM" id="Phobius"/>
    </source>
</evidence>
<organism evidence="2 3">
    <name type="scientific">Sporolactobacillus shoreae</name>
    <dbReference type="NCBI Taxonomy" id="1465501"/>
    <lineage>
        <taxon>Bacteria</taxon>
        <taxon>Bacillati</taxon>
        <taxon>Bacillota</taxon>
        <taxon>Bacilli</taxon>
        <taxon>Bacillales</taxon>
        <taxon>Sporolactobacillaceae</taxon>
        <taxon>Sporolactobacillus</taxon>
    </lineage>
</organism>
<protein>
    <submittedName>
        <fullName evidence="2">DUF4944 domain-containing protein</fullName>
    </submittedName>
</protein>
<dbReference type="EMBL" id="SRJD01000010">
    <property type="protein sequence ID" value="TGA97967.1"/>
    <property type="molecule type" value="Genomic_DNA"/>
</dbReference>
<keyword evidence="1" id="KW-0472">Membrane</keyword>
<keyword evidence="1" id="KW-0812">Transmembrane</keyword>
<proteinExistence type="predicted"/>